<name>A0A815L8E8_9BILA</name>
<sequence length="306" mass="33005">MSSTTYKNVILVGGAGDAGKHILNALLADSSFNVTVLTRTDSKSTFPSNVKVVKVDYKDKNEIKKALTGQDVVVSAAGGSAVSDKLDLTLIEASVEAGVKWYIPSEFTADTNHPRFSSLPIIGGKLEAIELLKKHQSRIAHTLISTGGFLDWGFDNGFLGFDVSNHAVTLYDEGKNYISGTTLPSIGKAVVAIIHHPELTLNKRIYIADAVFTQQQALALFEKYSGKKWTVKHISTDDALKQGADYFAKGDIMKGVQAYIMSAIYCQQGASDFRGKTSNDALGVKTVSLEQAVKEAVERSKANATH</sequence>
<proteinExistence type="predicted"/>
<gene>
    <name evidence="4" type="ORF">JYZ213_LOCUS37862</name>
</gene>
<dbReference type="GO" id="GO:0016491">
    <property type="term" value="F:oxidoreductase activity"/>
    <property type="evidence" value="ECO:0007669"/>
    <property type="project" value="UniProtKB-KW"/>
</dbReference>
<dbReference type="InterPro" id="IPR008030">
    <property type="entry name" value="NmrA-like"/>
</dbReference>
<keyword evidence="1" id="KW-0521">NADP</keyword>
<evidence type="ECO:0000313" key="5">
    <source>
        <dbReference type="Proteomes" id="UP000663845"/>
    </source>
</evidence>
<protein>
    <recommendedName>
        <fullName evidence="3">NmrA-like domain-containing protein</fullName>
    </recommendedName>
</protein>
<dbReference type="Pfam" id="PF05368">
    <property type="entry name" value="NmrA"/>
    <property type="match status" value="1"/>
</dbReference>
<feature type="domain" description="NmrA-like" evidence="3">
    <location>
        <begin position="7"/>
        <end position="242"/>
    </location>
</feature>
<accession>A0A815L8E8</accession>
<dbReference type="InterPro" id="IPR045312">
    <property type="entry name" value="PCBER-like"/>
</dbReference>
<dbReference type="AlphaFoldDB" id="A0A815L8E8"/>
<dbReference type="InterPro" id="IPR051609">
    <property type="entry name" value="NmrA/Isoflavone_reductase-like"/>
</dbReference>
<comment type="caution">
    <text evidence="4">The sequence shown here is derived from an EMBL/GenBank/DDBJ whole genome shotgun (WGS) entry which is preliminary data.</text>
</comment>
<dbReference type="SUPFAM" id="SSF51735">
    <property type="entry name" value="NAD(P)-binding Rossmann-fold domains"/>
    <property type="match status" value="1"/>
</dbReference>
<dbReference type="PANTHER" id="PTHR47706">
    <property type="entry name" value="NMRA-LIKE FAMILY PROTEIN"/>
    <property type="match status" value="1"/>
</dbReference>
<evidence type="ECO:0000256" key="1">
    <source>
        <dbReference type="ARBA" id="ARBA00022857"/>
    </source>
</evidence>
<dbReference type="PANTHER" id="PTHR47706:SF9">
    <property type="entry name" value="NMRA-LIKE DOMAIN-CONTAINING PROTEIN-RELATED"/>
    <property type="match status" value="1"/>
</dbReference>
<evidence type="ECO:0000313" key="4">
    <source>
        <dbReference type="EMBL" id="CAF1402792.1"/>
    </source>
</evidence>
<dbReference type="Gene3D" id="3.90.25.10">
    <property type="entry name" value="UDP-galactose 4-epimerase, domain 1"/>
    <property type="match status" value="1"/>
</dbReference>
<reference evidence="4" key="1">
    <citation type="submission" date="2021-02" db="EMBL/GenBank/DDBJ databases">
        <authorList>
            <person name="Nowell W R."/>
        </authorList>
    </citation>
    <scope>NUCLEOTIDE SEQUENCE</scope>
</reference>
<evidence type="ECO:0000259" key="3">
    <source>
        <dbReference type="Pfam" id="PF05368"/>
    </source>
</evidence>
<dbReference type="Proteomes" id="UP000663845">
    <property type="component" value="Unassembled WGS sequence"/>
</dbReference>
<dbReference type="Gene3D" id="3.40.50.720">
    <property type="entry name" value="NAD(P)-binding Rossmann-like Domain"/>
    <property type="match status" value="1"/>
</dbReference>
<dbReference type="InterPro" id="IPR036291">
    <property type="entry name" value="NAD(P)-bd_dom_sf"/>
</dbReference>
<keyword evidence="2" id="KW-0560">Oxidoreductase</keyword>
<organism evidence="4 5">
    <name type="scientific">Adineta steineri</name>
    <dbReference type="NCBI Taxonomy" id="433720"/>
    <lineage>
        <taxon>Eukaryota</taxon>
        <taxon>Metazoa</taxon>
        <taxon>Spiralia</taxon>
        <taxon>Gnathifera</taxon>
        <taxon>Rotifera</taxon>
        <taxon>Eurotatoria</taxon>
        <taxon>Bdelloidea</taxon>
        <taxon>Adinetida</taxon>
        <taxon>Adinetidae</taxon>
        <taxon>Adineta</taxon>
    </lineage>
</organism>
<evidence type="ECO:0000256" key="2">
    <source>
        <dbReference type="ARBA" id="ARBA00023002"/>
    </source>
</evidence>
<dbReference type="CDD" id="cd05259">
    <property type="entry name" value="PCBER_SDR_a"/>
    <property type="match status" value="1"/>
</dbReference>
<dbReference type="EMBL" id="CAJNOG010001053">
    <property type="protein sequence ID" value="CAF1402792.1"/>
    <property type="molecule type" value="Genomic_DNA"/>
</dbReference>